<accession>A0ABD2WYJ1</accession>
<dbReference type="InterPro" id="IPR009057">
    <property type="entry name" value="Homeodomain-like_sf"/>
</dbReference>
<dbReference type="InterPro" id="IPR001005">
    <property type="entry name" value="SANT/Myb"/>
</dbReference>
<keyword evidence="2" id="KW-0805">Transcription regulation</keyword>
<feature type="domain" description="HTH myb-type" evidence="8">
    <location>
        <begin position="427"/>
        <end position="473"/>
    </location>
</feature>
<dbReference type="InterPro" id="IPR017884">
    <property type="entry name" value="SANT_dom"/>
</dbReference>
<dbReference type="InterPro" id="IPR051575">
    <property type="entry name" value="Myb-like_DNA-bd"/>
</dbReference>
<evidence type="ECO:0000256" key="5">
    <source>
        <dbReference type="ARBA" id="ARBA00023242"/>
    </source>
</evidence>
<dbReference type="PROSITE" id="PS51294">
    <property type="entry name" value="HTH_MYB"/>
    <property type="match status" value="3"/>
</dbReference>
<evidence type="ECO:0000256" key="2">
    <source>
        <dbReference type="ARBA" id="ARBA00023015"/>
    </source>
</evidence>
<dbReference type="Pfam" id="PF00249">
    <property type="entry name" value="Myb_DNA-binding"/>
    <property type="match status" value="3"/>
</dbReference>
<comment type="subcellular location">
    <subcellularLocation>
        <location evidence="1">Nucleus</location>
    </subcellularLocation>
</comment>
<feature type="domain" description="HTH myb-type" evidence="8">
    <location>
        <begin position="368"/>
        <end position="423"/>
    </location>
</feature>
<comment type="caution">
    <text evidence="9">The sequence shown here is derived from an EMBL/GenBank/DDBJ whole genome shotgun (WGS) entry which is preliminary data.</text>
</comment>
<dbReference type="SMART" id="SM00717">
    <property type="entry name" value="SANT"/>
    <property type="match status" value="5"/>
</dbReference>
<feature type="domain" description="HTH myb-type" evidence="8">
    <location>
        <begin position="259"/>
        <end position="315"/>
    </location>
</feature>
<evidence type="ECO:0000256" key="4">
    <source>
        <dbReference type="ARBA" id="ARBA00023163"/>
    </source>
</evidence>
<feature type="domain" description="Myb-like" evidence="6">
    <location>
        <begin position="259"/>
        <end position="311"/>
    </location>
</feature>
<dbReference type="PROSITE" id="PS50090">
    <property type="entry name" value="MYB_LIKE"/>
    <property type="match status" value="4"/>
</dbReference>
<evidence type="ECO:0000259" key="8">
    <source>
        <dbReference type="PROSITE" id="PS51294"/>
    </source>
</evidence>
<dbReference type="SUPFAM" id="SSF46689">
    <property type="entry name" value="Homeodomain-like"/>
    <property type="match status" value="3"/>
</dbReference>
<protein>
    <recommendedName>
        <fullName evidence="11">snRNA-activating protein complex subunit 4</fullName>
    </recommendedName>
</protein>
<feature type="domain" description="Myb-like" evidence="6">
    <location>
        <begin position="368"/>
        <end position="419"/>
    </location>
</feature>
<feature type="domain" description="SANT" evidence="7">
    <location>
        <begin position="377"/>
        <end position="424"/>
    </location>
</feature>
<dbReference type="Gene3D" id="1.10.10.60">
    <property type="entry name" value="Homeodomain-like"/>
    <property type="match status" value="4"/>
</dbReference>
<dbReference type="PROSITE" id="PS51293">
    <property type="entry name" value="SANT"/>
    <property type="match status" value="1"/>
</dbReference>
<keyword evidence="4" id="KW-0804">Transcription</keyword>
<evidence type="ECO:0000259" key="6">
    <source>
        <dbReference type="PROSITE" id="PS50090"/>
    </source>
</evidence>
<dbReference type="AlphaFoldDB" id="A0ABD2WYJ1"/>
<gene>
    <name evidence="9" type="ORF">TKK_008280</name>
</gene>
<evidence type="ECO:0000313" key="9">
    <source>
        <dbReference type="EMBL" id="KAL3398061.1"/>
    </source>
</evidence>
<dbReference type="CDD" id="cd00167">
    <property type="entry name" value="SANT"/>
    <property type="match status" value="4"/>
</dbReference>
<evidence type="ECO:0000256" key="3">
    <source>
        <dbReference type="ARBA" id="ARBA00023125"/>
    </source>
</evidence>
<evidence type="ECO:0008006" key="11">
    <source>
        <dbReference type="Google" id="ProtNLM"/>
    </source>
</evidence>
<proteinExistence type="predicted"/>
<dbReference type="GO" id="GO:0005634">
    <property type="term" value="C:nucleus"/>
    <property type="evidence" value="ECO:0007669"/>
    <property type="project" value="UniProtKB-SubCell"/>
</dbReference>
<evidence type="ECO:0000259" key="7">
    <source>
        <dbReference type="PROSITE" id="PS51293"/>
    </source>
</evidence>
<organism evidence="9 10">
    <name type="scientific">Trichogramma kaykai</name>
    <dbReference type="NCBI Taxonomy" id="54128"/>
    <lineage>
        <taxon>Eukaryota</taxon>
        <taxon>Metazoa</taxon>
        <taxon>Ecdysozoa</taxon>
        <taxon>Arthropoda</taxon>
        <taxon>Hexapoda</taxon>
        <taxon>Insecta</taxon>
        <taxon>Pterygota</taxon>
        <taxon>Neoptera</taxon>
        <taxon>Endopterygota</taxon>
        <taxon>Hymenoptera</taxon>
        <taxon>Apocrita</taxon>
        <taxon>Proctotrupomorpha</taxon>
        <taxon>Chalcidoidea</taxon>
        <taxon>Trichogrammatidae</taxon>
        <taxon>Trichogramma</taxon>
    </lineage>
</organism>
<dbReference type="Proteomes" id="UP001627154">
    <property type="component" value="Unassembled WGS sequence"/>
</dbReference>
<name>A0ABD2WYJ1_9HYME</name>
<keyword evidence="3" id="KW-0238">DNA-binding</keyword>
<evidence type="ECO:0000313" key="10">
    <source>
        <dbReference type="Proteomes" id="UP001627154"/>
    </source>
</evidence>
<dbReference type="GO" id="GO:0003677">
    <property type="term" value="F:DNA binding"/>
    <property type="evidence" value="ECO:0007669"/>
    <property type="project" value="UniProtKB-KW"/>
</dbReference>
<feature type="domain" description="Myb-like" evidence="6">
    <location>
        <begin position="423"/>
        <end position="458"/>
    </location>
</feature>
<keyword evidence="10" id="KW-1185">Reference proteome</keyword>
<keyword evidence="5" id="KW-0539">Nucleus</keyword>
<sequence>MIKPEDSQSLLDEIQALEDALVAQGGSSPECNQKTFHQFHKNENEDMMDIDSYENESDYMDVDSVEKDNDEYQFDRNCNNLQDLLEMNKVLFESISTARQKMTKMLVDCQNKLHAIEGQIANQQTNVYHNKIICFNAGMPYFKDRNYFHPQRNEDTERKIKNGELRLGKLQRIHKWNPADKSILLQSIKHEVNLKISKKQEMENMNGAITKTSQLPKDVKQAIGSLGNMKFDWLKICNMMPESKHNAEECEVMWNVFLHPDINKQRWTAQEDKNLNKIVDEHENEDWDRIARNLNTGRSGYQCFVRYNTNNWKNLMKGVLWSARDDTILLKLVEKLKMGDYIPWGYIASCMNNWTKQQVYFRWNYSLAPYLKKGRYTAEEDKLLLSAVNKYGKNFTQISALVMPHRTNIQLKEHYLTLIQKGQKKIWTKQEDQQLIELYNKYGTNWAKIKQEFPTASRAQLRLHHLSLQRVKGNLNPKTVEKDTPMPTYIIYNSKTPWLRENTDIFMNHMKIDDQLVNYFRKENNSRINEKSNKSEKLNMNVRKFHDVLTKLNVHMQIPEYINEGIELDKEHRSLFLSLQEYLEVKKISISEEVEKLRLKMFGPRKLLLDHERFIPPLPFGHCVSKVKKAKKSNSLDYLNDSNKYQVELPMEIEDDKNISEFLAEDIIQFEKFKNMVTTKTGEFEELKSWSPEQSLQKLAQLKNFETNSETVMKYSWKQHKMVPITECEDPHEVFVTEKEPLKLIRPNRTALQAYQELLVSSENFPTEMSLNHPNHKLTSNGRNALILLKKRYQQLFGIPIGLSRILPPDIIDESAFLPIIEKFKKKNVKKKCSKL</sequence>
<dbReference type="InterPro" id="IPR017930">
    <property type="entry name" value="Myb_dom"/>
</dbReference>
<dbReference type="PANTHER" id="PTHR46621:SF1">
    <property type="entry name" value="SNRNA-ACTIVATING PROTEIN COMPLEX SUBUNIT 4"/>
    <property type="match status" value="1"/>
</dbReference>
<feature type="domain" description="Myb-like" evidence="6">
    <location>
        <begin position="321"/>
        <end position="367"/>
    </location>
</feature>
<dbReference type="PANTHER" id="PTHR46621">
    <property type="entry name" value="SNRNA-ACTIVATING PROTEIN COMPLEX SUBUNIT 4"/>
    <property type="match status" value="1"/>
</dbReference>
<dbReference type="EMBL" id="JBJJXI010000060">
    <property type="protein sequence ID" value="KAL3398061.1"/>
    <property type="molecule type" value="Genomic_DNA"/>
</dbReference>
<reference evidence="9 10" key="1">
    <citation type="journal article" date="2024" name="bioRxiv">
        <title>A reference genome for Trichogramma kaykai: A tiny desert-dwelling parasitoid wasp with competing sex-ratio distorters.</title>
        <authorList>
            <person name="Culotta J."/>
            <person name="Lindsey A.R."/>
        </authorList>
    </citation>
    <scope>NUCLEOTIDE SEQUENCE [LARGE SCALE GENOMIC DNA]</scope>
    <source>
        <strain evidence="9 10">KSX58</strain>
    </source>
</reference>
<evidence type="ECO:0000256" key="1">
    <source>
        <dbReference type="ARBA" id="ARBA00004123"/>
    </source>
</evidence>